<keyword evidence="2" id="KW-0472">Membrane</keyword>
<dbReference type="PANTHER" id="PTHR39085">
    <property type="entry name" value="SLL0924 PROTEIN"/>
    <property type="match status" value="1"/>
</dbReference>
<dbReference type="PANTHER" id="PTHR39085:SF1">
    <property type="entry name" value="SLL0924 PROTEIN"/>
    <property type="match status" value="1"/>
</dbReference>
<sequence>MSSGYIHDRITLWSLPVVTVLSLVVTRSSDLTLIVAGGFLFGGLMFSPDLDLYSRPFKRWGWLRWIWIPYQRMVPHRSIFSHGPVIGTILRLLYLANWIVLFGGVGLLVFQLFQDEPDRWLEVIQGLGGRVWEYRTWLMACVVGLELGAIAHFVSDWGSSAYKQFKKGGITGLWSPKQGRSKGRGAGKTKPQRRKAGKGKRS</sequence>
<dbReference type="OrthoDB" id="69351at2"/>
<feature type="transmembrane region" description="Helical" evidence="2">
    <location>
        <begin position="92"/>
        <end position="114"/>
    </location>
</feature>
<feature type="region of interest" description="Disordered" evidence="1">
    <location>
        <begin position="170"/>
        <end position="202"/>
    </location>
</feature>
<dbReference type="Proteomes" id="UP000177870">
    <property type="component" value="Chromosome"/>
</dbReference>
<accession>A0A1D8TQJ6</accession>
<feature type="transmembrane region" description="Helical" evidence="2">
    <location>
        <begin position="31"/>
        <end position="50"/>
    </location>
</feature>
<dbReference type="Pfam" id="PF09988">
    <property type="entry name" value="DUF2227"/>
    <property type="match status" value="1"/>
</dbReference>
<dbReference type="InterPro" id="IPR019250">
    <property type="entry name" value="DUF2227_metal-bd"/>
</dbReference>
<evidence type="ECO:0000313" key="3">
    <source>
        <dbReference type="EMBL" id="AOW99853.1"/>
    </source>
</evidence>
<dbReference type="STRING" id="1458985.BJP34_10670"/>
<protein>
    <submittedName>
        <fullName evidence="3">Metal-binding protein</fullName>
    </submittedName>
</protein>
<name>A0A1D8TQJ6_9CYAN</name>
<dbReference type="AlphaFoldDB" id="A0A1D8TQJ6"/>
<evidence type="ECO:0000313" key="4">
    <source>
        <dbReference type="Proteomes" id="UP000177870"/>
    </source>
</evidence>
<dbReference type="RefSeq" id="WP_070392327.1">
    <property type="nucleotide sequence ID" value="NZ_CP017599.1"/>
</dbReference>
<keyword evidence="2" id="KW-1133">Transmembrane helix</keyword>
<dbReference type="KEGG" id="mpro:BJP34_10670"/>
<gene>
    <name evidence="3" type="ORF">BJP34_10670</name>
</gene>
<feature type="compositionally biased region" description="Basic residues" evidence="1">
    <location>
        <begin position="179"/>
        <end position="202"/>
    </location>
</feature>
<keyword evidence="2" id="KW-0812">Transmembrane</keyword>
<reference evidence="4" key="1">
    <citation type="submission" date="2016-10" db="EMBL/GenBank/DDBJ databases">
        <title>Comparative genomics uncovers the prolific and rare metabolic potential of the cyanobacterial genus Moorea.</title>
        <authorList>
            <person name="Leao T."/>
            <person name="Castelao G."/>
            <person name="Korobeynikov A."/>
            <person name="Monroe E.A."/>
            <person name="Podell S."/>
            <person name="Glukhov E."/>
            <person name="Allen E."/>
            <person name="Gerwick W.H."/>
            <person name="Gerwick L."/>
        </authorList>
    </citation>
    <scope>NUCLEOTIDE SEQUENCE [LARGE SCALE GENOMIC DNA]</scope>
    <source>
        <strain evidence="4">PAL-8-15-08-1</strain>
    </source>
</reference>
<evidence type="ECO:0000256" key="2">
    <source>
        <dbReference type="SAM" id="Phobius"/>
    </source>
</evidence>
<proteinExistence type="predicted"/>
<evidence type="ECO:0000256" key="1">
    <source>
        <dbReference type="SAM" id="MobiDB-lite"/>
    </source>
</evidence>
<dbReference type="EMBL" id="CP017599">
    <property type="protein sequence ID" value="AOW99853.1"/>
    <property type="molecule type" value="Genomic_DNA"/>
</dbReference>
<organism evidence="3 4">
    <name type="scientific">Moorena producens PAL-8-15-08-1</name>
    <dbReference type="NCBI Taxonomy" id="1458985"/>
    <lineage>
        <taxon>Bacteria</taxon>
        <taxon>Bacillati</taxon>
        <taxon>Cyanobacteriota</taxon>
        <taxon>Cyanophyceae</taxon>
        <taxon>Coleofasciculales</taxon>
        <taxon>Coleofasciculaceae</taxon>
        <taxon>Moorena</taxon>
    </lineage>
</organism>